<evidence type="ECO:0000259" key="1">
    <source>
        <dbReference type="PROSITE" id="PS51833"/>
    </source>
</evidence>
<dbReference type="InterPro" id="IPR013976">
    <property type="entry name" value="HDOD"/>
</dbReference>
<dbReference type="Pfam" id="PF08668">
    <property type="entry name" value="HDOD"/>
    <property type="match status" value="1"/>
</dbReference>
<sequence length="291" mass="32230">MSCQMSTREKVADCIRNMDSAMLSMPMDISRIALMARSRDTNADELARFLSHHGSLSARVLKIANSSCFGRSGDIDSLSSAIIQTGFREIVAIALCSGVFTMLSSEGKCSGVEQDRIWKHNIGAGLAANLAAKSVRAPVDGFSMLTGLLHDIGKIVFHLCLPDEYQEVLQCHQADLAPLHSLERERLGIDHGEVGYQLLMRWNFPDSVCMPIRYHHDLIKCPFEYFRQTMILHLADYLALRACIGCSGNINPEISTGAMTTMGLSETRMDELTEKLGDMRSQVDHFLEALS</sequence>
<proteinExistence type="predicted"/>
<dbReference type="EMBL" id="CAADRM010000036">
    <property type="protein sequence ID" value="VFU12295.1"/>
    <property type="molecule type" value="Genomic_DNA"/>
</dbReference>
<dbReference type="SUPFAM" id="SSF109604">
    <property type="entry name" value="HD-domain/PDEase-like"/>
    <property type="match status" value="1"/>
</dbReference>
<dbReference type="AlphaFoldDB" id="A0A485LVK5"/>
<dbReference type="Gene3D" id="1.10.3210.10">
    <property type="entry name" value="Hypothetical protein af1432"/>
    <property type="match status" value="1"/>
</dbReference>
<gene>
    <name evidence="2" type="ORF">SCFA_1300001</name>
</gene>
<dbReference type="PANTHER" id="PTHR33525">
    <property type="match status" value="1"/>
</dbReference>
<evidence type="ECO:0000313" key="2">
    <source>
        <dbReference type="EMBL" id="VFU12295.1"/>
    </source>
</evidence>
<name>A0A485LVK5_9ZZZZ</name>
<feature type="domain" description="HDOD" evidence="1">
    <location>
        <begin position="22"/>
        <end position="218"/>
    </location>
</feature>
<dbReference type="InterPro" id="IPR052340">
    <property type="entry name" value="RNase_Y/CdgJ"/>
</dbReference>
<dbReference type="PANTHER" id="PTHR33525:SF3">
    <property type="entry name" value="RIBONUCLEASE Y"/>
    <property type="match status" value="1"/>
</dbReference>
<protein>
    <recommendedName>
        <fullName evidence="1">HDOD domain-containing protein</fullName>
    </recommendedName>
</protein>
<accession>A0A485LVK5</accession>
<reference evidence="2" key="1">
    <citation type="submission" date="2019-03" db="EMBL/GenBank/DDBJ databases">
        <authorList>
            <person name="Hao L."/>
        </authorList>
    </citation>
    <scope>NUCLEOTIDE SEQUENCE</scope>
</reference>
<dbReference type="PROSITE" id="PS51833">
    <property type="entry name" value="HDOD"/>
    <property type="match status" value="1"/>
</dbReference>
<organism evidence="2">
    <name type="scientific">anaerobic digester metagenome</name>
    <dbReference type="NCBI Taxonomy" id="1263854"/>
    <lineage>
        <taxon>unclassified sequences</taxon>
        <taxon>metagenomes</taxon>
        <taxon>ecological metagenomes</taxon>
    </lineage>
</organism>